<sequence length="138" mass="15308">MELILDEHRPQLHTNFADDTKDHLPVVKLFCPWGAATWLLTGLDPEDDNTAFGLCDLGLGFPEIGYLSLSELRSLKGPFGLRVERDLHFRALCSLTVYAEAARLAEGITENEDALRGALHVLEAKARGEGRSCRGFWA</sequence>
<organism evidence="1 2">
    <name type="scientific">Parvularcula maris</name>
    <dbReference type="NCBI Taxonomy" id="2965077"/>
    <lineage>
        <taxon>Bacteria</taxon>
        <taxon>Pseudomonadati</taxon>
        <taxon>Pseudomonadota</taxon>
        <taxon>Alphaproteobacteria</taxon>
        <taxon>Parvularculales</taxon>
        <taxon>Parvularculaceae</taxon>
        <taxon>Parvularcula</taxon>
    </lineage>
</organism>
<accession>A0A9X2LBM4</accession>
<dbReference type="Pfam" id="PF11171">
    <property type="entry name" value="DUF2958"/>
    <property type="match status" value="1"/>
</dbReference>
<reference evidence="1" key="1">
    <citation type="submission" date="2022-07" db="EMBL/GenBank/DDBJ databases">
        <title>Parvularcula maris sp. nov., an algicidal bacterium isolated from seawater.</title>
        <authorList>
            <person name="Li F."/>
        </authorList>
    </citation>
    <scope>NUCLEOTIDE SEQUENCE</scope>
    <source>
        <strain evidence="1">BGMRC 0090</strain>
    </source>
</reference>
<evidence type="ECO:0000313" key="2">
    <source>
        <dbReference type="Proteomes" id="UP001142610"/>
    </source>
</evidence>
<dbReference type="AlphaFoldDB" id="A0A9X2LBM4"/>
<dbReference type="EMBL" id="JANIBC010000020">
    <property type="protein sequence ID" value="MCQ8186508.1"/>
    <property type="molecule type" value="Genomic_DNA"/>
</dbReference>
<evidence type="ECO:0000313" key="1">
    <source>
        <dbReference type="EMBL" id="MCQ8186508.1"/>
    </source>
</evidence>
<protein>
    <submittedName>
        <fullName evidence="1">DUF2958 domain-containing protein</fullName>
    </submittedName>
</protein>
<name>A0A9X2LBM4_9PROT</name>
<gene>
    <name evidence="1" type="ORF">NOG11_14085</name>
</gene>
<dbReference type="Proteomes" id="UP001142610">
    <property type="component" value="Unassembled WGS sequence"/>
</dbReference>
<dbReference type="RefSeq" id="WP_256620436.1">
    <property type="nucleotide sequence ID" value="NZ_JANIBC010000020.1"/>
</dbReference>
<keyword evidence="2" id="KW-1185">Reference proteome</keyword>
<proteinExistence type="predicted"/>
<comment type="caution">
    <text evidence="1">The sequence shown here is derived from an EMBL/GenBank/DDBJ whole genome shotgun (WGS) entry which is preliminary data.</text>
</comment>
<dbReference type="InterPro" id="IPR021341">
    <property type="entry name" value="DUF2958"/>
</dbReference>